<evidence type="ECO:0000256" key="2">
    <source>
        <dbReference type="ARBA" id="ARBA00022679"/>
    </source>
</evidence>
<dbReference type="Proteomes" id="UP001212602">
    <property type="component" value="Unassembled WGS sequence"/>
</dbReference>
<dbReference type="GO" id="GO:0035243">
    <property type="term" value="F:protein-arginine omega-N symmetric methyltransferase activity"/>
    <property type="evidence" value="ECO:0007669"/>
    <property type="project" value="TreeGrafter"/>
</dbReference>
<reference evidence="3" key="1">
    <citation type="submission" date="2023-01" db="EMBL/GenBank/DDBJ databases">
        <title>Xenophilus mangrovi sp. nov., isolated from soil of Mangrove nature reserve.</title>
        <authorList>
            <person name="Xu S."/>
            <person name="Liu Z."/>
            <person name="Xu Y."/>
        </authorList>
    </citation>
    <scope>NUCLEOTIDE SEQUENCE</scope>
    <source>
        <strain evidence="3">YW8</strain>
    </source>
</reference>
<keyword evidence="1 3" id="KW-0489">Methyltransferase</keyword>
<name>A0AAE3SZT9_9BURK</name>
<dbReference type="InterPro" id="IPR038375">
    <property type="entry name" value="NDUFAF7_sf"/>
</dbReference>
<protein>
    <submittedName>
        <fullName evidence="3">SAM-dependent methyltransferase</fullName>
        <ecNumber evidence="3">2.1.1.-</ecNumber>
    </submittedName>
</protein>
<dbReference type="EMBL" id="JAQIPB010000001">
    <property type="protein sequence ID" value="MDA7415597.1"/>
    <property type="molecule type" value="Genomic_DNA"/>
</dbReference>
<sequence>MTLEPGAQGASPDATPSDAMARIIDAALARHDGWLPFDQFMALALYAPGAGYYAHGSRKFGHLPGSGSDFVTAPELSELFGQTLAVQVQEALAHSGTDEVWEFGAGSGALAAQLLGALGDGLRRYTIVDLSGALRERQRERLAAWGEKVRWVSELPQRIEGVVVGNEVLDAMPVKLLHRVRGVWHERGVVRPVGAADLAWEDRPTDLRPPLEIDGPQDYLTEIHPQARAWVATLAERLARGAAFLIDYGFPEAEYYHPQRHMGTVMCHQAHQSDSNPLVAVGDKDITAHVDFTGIALAAQDAGLAVLGYTSQARFLFNCGLGPRLDAATLAERTLAARLVHEHEMGELFKVLGLAAGEPWEPIGFSHGDRSHTL</sequence>
<dbReference type="SUPFAM" id="SSF53335">
    <property type="entry name" value="S-adenosyl-L-methionine-dependent methyltransferases"/>
    <property type="match status" value="1"/>
</dbReference>
<dbReference type="AlphaFoldDB" id="A0AAE3SZT9"/>
<dbReference type="InterPro" id="IPR029063">
    <property type="entry name" value="SAM-dependent_MTases_sf"/>
</dbReference>
<dbReference type="GO" id="GO:0032259">
    <property type="term" value="P:methylation"/>
    <property type="evidence" value="ECO:0007669"/>
    <property type="project" value="UniProtKB-KW"/>
</dbReference>
<dbReference type="EC" id="2.1.1.-" evidence="3"/>
<organism evidence="3 4">
    <name type="scientific">Xenophilus arseniciresistens</name>
    <dbReference type="NCBI Taxonomy" id="1283306"/>
    <lineage>
        <taxon>Bacteria</taxon>
        <taxon>Pseudomonadati</taxon>
        <taxon>Pseudomonadota</taxon>
        <taxon>Betaproteobacteria</taxon>
        <taxon>Burkholderiales</taxon>
        <taxon>Comamonadaceae</taxon>
        <taxon>Xenophilus</taxon>
    </lineage>
</organism>
<accession>A0AAE3SZT9</accession>
<proteinExistence type="predicted"/>
<comment type="caution">
    <text evidence="3">The sequence shown here is derived from an EMBL/GenBank/DDBJ whole genome shotgun (WGS) entry which is preliminary data.</text>
</comment>
<keyword evidence="2 3" id="KW-0808">Transferase</keyword>
<dbReference type="InterPro" id="IPR003788">
    <property type="entry name" value="NDUFAF7"/>
</dbReference>
<dbReference type="PANTHER" id="PTHR12049:SF7">
    <property type="entry name" value="PROTEIN ARGININE METHYLTRANSFERASE NDUFAF7, MITOCHONDRIAL"/>
    <property type="match status" value="1"/>
</dbReference>
<dbReference type="Gene3D" id="3.40.50.12710">
    <property type="match status" value="1"/>
</dbReference>
<keyword evidence="4" id="KW-1185">Reference proteome</keyword>
<evidence type="ECO:0000313" key="3">
    <source>
        <dbReference type="EMBL" id="MDA7415597.1"/>
    </source>
</evidence>
<evidence type="ECO:0000256" key="1">
    <source>
        <dbReference type="ARBA" id="ARBA00022603"/>
    </source>
</evidence>
<evidence type="ECO:0000313" key="4">
    <source>
        <dbReference type="Proteomes" id="UP001212602"/>
    </source>
</evidence>
<dbReference type="PANTHER" id="PTHR12049">
    <property type="entry name" value="PROTEIN ARGININE METHYLTRANSFERASE NDUFAF7, MITOCHONDRIAL"/>
    <property type="match status" value="1"/>
</dbReference>
<gene>
    <name evidence="3" type="ORF">PGB34_04415</name>
</gene>
<dbReference type="Pfam" id="PF02636">
    <property type="entry name" value="Methyltransf_28"/>
    <property type="match status" value="1"/>
</dbReference>